<name>A0A2I1GWB8_9GLOM</name>
<dbReference type="AlphaFoldDB" id="A0A2I1GWB8"/>
<proteinExistence type="predicted"/>
<dbReference type="EMBL" id="LLXI01000943">
    <property type="protein sequence ID" value="PKY50936.1"/>
    <property type="molecule type" value="Genomic_DNA"/>
</dbReference>
<evidence type="ECO:0000313" key="1">
    <source>
        <dbReference type="EMBL" id="PKY50936.1"/>
    </source>
</evidence>
<dbReference type="Proteomes" id="UP000234323">
    <property type="component" value="Unassembled WGS sequence"/>
</dbReference>
<keyword evidence="2" id="KW-1185">Reference proteome</keyword>
<organism evidence="1 2">
    <name type="scientific">Rhizophagus irregularis</name>
    <dbReference type="NCBI Taxonomy" id="588596"/>
    <lineage>
        <taxon>Eukaryota</taxon>
        <taxon>Fungi</taxon>
        <taxon>Fungi incertae sedis</taxon>
        <taxon>Mucoromycota</taxon>
        <taxon>Glomeromycotina</taxon>
        <taxon>Glomeromycetes</taxon>
        <taxon>Glomerales</taxon>
        <taxon>Glomeraceae</taxon>
        <taxon>Rhizophagus</taxon>
    </lineage>
</organism>
<protein>
    <submittedName>
        <fullName evidence="1">Uncharacterized protein</fullName>
    </submittedName>
</protein>
<gene>
    <name evidence="1" type="ORF">RhiirA4_467703</name>
</gene>
<comment type="caution">
    <text evidence="1">The sequence shown here is derived from an EMBL/GenBank/DDBJ whole genome shotgun (WGS) entry which is preliminary data.</text>
</comment>
<sequence>MAINQVVEDQVYIKFKDPNFTIIQTRLNAIVHAYDKALLSRNRYRHLAAVAPILFREYLVIDQRNKINKLINAQIHVETFNIDQDINQD</sequence>
<reference evidence="1 2" key="1">
    <citation type="submission" date="2015-10" db="EMBL/GenBank/DDBJ databases">
        <title>Genome analyses suggest a sexual origin of heterokaryosis in a supposedly ancient asexual fungus.</title>
        <authorList>
            <person name="Ropars J."/>
            <person name="Sedzielewska K."/>
            <person name="Noel J."/>
            <person name="Charron P."/>
            <person name="Farinelli L."/>
            <person name="Marton T."/>
            <person name="Kruger M."/>
            <person name="Pelin A."/>
            <person name="Brachmann A."/>
            <person name="Corradi N."/>
        </authorList>
    </citation>
    <scope>NUCLEOTIDE SEQUENCE [LARGE SCALE GENOMIC DNA]</scope>
    <source>
        <strain evidence="1 2">A4</strain>
    </source>
</reference>
<accession>A0A2I1GWB8</accession>
<evidence type="ECO:0000313" key="2">
    <source>
        <dbReference type="Proteomes" id="UP000234323"/>
    </source>
</evidence>